<keyword evidence="4" id="KW-1185">Reference proteome</keyword>
<dbReference type="AlphaFoldDB" id="A0A1N7KS72"/>
<dbReference type="STRING" id="551459.SAMN05421796_101786"/>
<evidence type="ECO:0000313" key="3">
    <source>
        <dbReference type="Proteomes" id="UP000186246"/>
    </source>
</evidence>
<evidence type="ECO:0000313" key="4">
    <source>
        <dbReference type="Proteomes" id="UP000238314"/>
    </source>
</evidence>
<organism evidence="2 3">
    <name type="scientific">Chryseobacterium piscicola</name>
    <dbReference type="NCBI Taxonomy" id="551459"/>
    <lineage>
        <taxon>Bacteria</taxon>
        <taxon>Pseudomonadati</taxon>
        <taxon>Bacteroidota</taxon>
        <taxon>Flavobacteriia</taxon>
        <taxon>Flavobacteriales</taxon>
        <taxon>Weeksellaceae</taxon>
        <taxon>Chryseobacterium group</taxon>
        <taxon>Chryseobacterium</taxon>
    </lineage>
</organism>
<proteinExistence type="predicted"/>
<accession>A0A1N7KS72</accession>
<dbReference type="Proteomes" id="UP000238314">
    <property type="component" value="Unassembled WGS sequence"/>
</dbReference>
<evidence type="ECO:0000313" key="2">
    <source>
        <dbReference type="EMBL" id="SIS64448.1"/>
    </source>
</evidence>
<dbReference type="EMBL" id="MUGO01000008">
    <property type="protein sequence ID" value="PQA94983.1"/>
    <property type="molecule type" value="Genomic_DNA"/>
</dbReference>
<reference evidence="1 4" key="1">
    <citation type="submission" date="2016-11" db="EMBL/GenBank/DDBJ databases">
        <title>Whole genomes of Flavobacteriaceae.</title>
        <authorList>
            <person name="Stine C."/>
            <person name="Li C."/>
            <person name="Tadesse D."/>
        </authorList>
    </citation>
    <scope>NUCLEOTIDE SEQUENCE [LARGE SCALE GENOMIC DNA]</scope>
    <source>
        <strain evidence="1 4">DSM 21068</strain>
    </source>
</reference>
<sequence length="64" mass="6858">MKKMENLKGKMISLSNSKMKQINGGDEESDLKIGICITGVLDGIPGNTHVSWGPCPKSVQPMGQ</sequence>
<protein>
    <submittedName>
        <fullName evidence="2">Uncharacterized protein</fullName>
    </submittedName>
</protein>
<reference evidence="3" key="3">
    <citation type="submission" date="2017-01" db="EMBL/GenBank/DDBJ databases">
        <authorList>
            <person name="Varghese N."/>
            <person name="Submissions S."/>
        </authorList>
    </citation>
    <scope>NUCLEOTIDE SEQUENCE [LARGE SCALE GENOMIC DNA]</scope>
    <source>
        <strain evidence="3">DSM 21068</strain>
    </source>
</reference>
<evidence type="ECO:0000313" key="1">
    <source>
        <dbReference type="EMBL" id="PQA94983.1"/>
    </source>
</evidence>
<reference evidence="2" key="2">
    <citation type="submission" date="2017-01" db="EMBL/GenBank/DDBJ databases">
        <authorList>
            <person name="Mah S.A."/>
            <person name="Swanson W.J."/>
            <person name="Moy G.W."/>
            <person name="Vacquier V.D."/>
        </authorList>
    </citation>
    <scope>NUCLEOTIDE SEQUENCE [LARGE SCALE GENOMIC DNA]</scope>
    <source>
        <strain evidence="2">DSM 21068</strain>
    </source>
</reference>
<gene>
    <name evidence="1" type="ORF">B0A70_06590</name>
    <name evidence="2" type="ORF">SAMN05421796_101786</name>
</gene>
<name>A0A1N7KS72_9FLAO</name>
<dbReference type="EMBL" id="FTOJ01000001">
    <property type="protein sequence ID" value="SIS64448.1"/>
    <property type="molecule type" value="Genomic_DNA"/>
</dbReference>
<dbReference type="Proteomes" id="UP000186246">
    <property type="component" value="Unassembled WGS sequence"/>
</dbReference>